<feature type="transmembrane region" description="Helical" evidence="1">
    <location>
        <begin position="154"/>
        <end position="176"/>
    </location>
</feature>
<evidence type="ECO:0000313" key="2">
    <source>
        <dbReference type="EMBL" id="MBD7945882.1"/>
    </source>
</evidence>
<dbReference type="RefSeq" id="WP_191697771.1">
    <property type="nucleotide sequence ID" value="NZ_JACSQO010000011.1"/>
</dbReference>
<keyword evidence="1" id="KW-1133">Transmembrane helix</keyword>
<organism evidence="2 3">
    <name type="scientific">Psychrobacillus faecigallinarum</name>
    <dbReference type="NCBI Taxonomy" id="2762235"/>
    <lineage>
        <taxon>Bacteria</taxon>
        <taxon>Bacillati</taxon>
        <taxon>Bacillota</taxon>
        <taxon>Bacilli</taxon>
        <taxon>Bacillales</taxon>
        <taxon>Bacillaceae</taxon>
        <taxon>Psychrobacillus</taxon>
    </lineage>
</organism>
<sequence length="218" mass="24820">MNMEILLTIMGLAVLDTLSPTIIGVTLYLVVMEKKRLIRLLSVYLITIAILYFFLGVSLMFGITLSFDFFKELFKHQILSWTIFLIGMIMFIVSFYMPKKKAAIPSVPSKKTTFTMFKLGFTTFLIEGGTALPYFAAIGLMSTSNLTLLEWTSILGIYNIIMVLPSIILMVMYTLFGRWLHQPFRKLNDRLSKSKDSALSWVMCIVGIVLIFASLDYL</sequence>
<gene>
    <name evidence="2" type="ORF">H9650_17375</name>
</gene>
<dbReference type="InterPro" id="IPR021315">
    <property type="entry name" value="Gap/Sap"/>
</dbReference>
<feature type="transmembrane region" description="Helical" evidence="1">
    <location>
        <begin position="119"/>
        <end position="142"/>
    </location>
</feature>
<accession>A0ABR8RDZ5</accession>
<keyword evidence="3" id="KW-1185">Reference proteome</keyword>
<keyword evidence="1" id="KW-0812">Transmembrane</keyword>
<reference evidence="2 3" key="1">
    <citation type="submission" date="2020-08" db="EMBL/GenBank/DDBJ databases">
        <title>A Genomic Blueprint of the Chicken Gut Microbiome.</title>
        <authorList>
            <person name="Gilroy R."/>
            <person name="Ravi A."/>
            <person name="Getino M."/>
            <person name="Pursley I."/>
            <person name="Horton D.L."/>
            <person name="Alikhan N.-F."/>
            <person name="Baker D."/>
            <person name="Gharbi K."/>
            <person name="Hall N."/>
            <person name="Watson M."/>
            <person name="Adriaenssens E.M."/>
            <person name="Foster-Nyarko E."/>
            <person name="Jarju S."/>
            <person name="Secka A."/>
            <person name="Antonio M."/>
            <person name="Oren A."/>
            <person name="Chaudhuri R."/>
            <person name="La Ragione R.M."/>
            <person name="Hildebrand F."/>
            <person name="Pallen M.J."/>
        </authorList>
    </citation>
    <scope>NUCLEOTIDE SEQUENCE [LARGE SCALE GENOMIC DNA]</scope>
    <source>
        <strain evidence="2 3">Sa2BUA9</strain>
    </source>
</reference>
<feature type="transmembrane region" description="Helical" evidence="1">
    <location>
        <begin position="78"/>
        <end position="98"/>
    </location>
</feature>
<feature type="transmembrane region" description="Helical" evidence="1">
    <location>
        <begin position="6"/>
        <end position="31"/>
    </location>
</feature>
<evidence type="ECO:0000256" key="1">
    <source>
        <dbReference type="SAM" id="Phobius"/>
    </source>
</evidence>
<feature type="transmembrane region" description="Helical" evidence="1">
    <location>
        <begin position="43"/>
        <end position="66"/>
    </location>
</feature>
<feature type="transmembrane region" description="Helical" evidence="1">
    <location>
        <begin position="197"/>
        <end position="215"/>
    </location>
</feature>
<proteinExistence type="predicted"/>
<comment type="caution">
    <text evidence="2">The sequence shown here is derived from an EMBL/GenBank/DDBJ whole genome shotgun (WGS) entry which is preliminary data.</text>
</comment>
<dbReference type="Proteomes" id="UP000640786">
    <property type="component" value="Unassembled WGS sequence"/>
</dbReference>
<evidence type="ECO:0000313" key="3">
    <source>
        <dbReference type="Proteomes" id="UP000640786"/>
    </source>
</evidence>
<protein>
    <submittedName>
        <fullName evidence="2">GAP family protein</fullName>
    </submittedName>
</protein>
<dbReference type="EMBL" id="JACSQO010000011">
    <property type="protein sequence ID" value="MBD7945882.1"/>
    <property type="molecule type" value="Genomic_DNA"/>
</dbReference>
<name>A0ABR8RDZ5_9BACI</name>
<keyword evidence="1" id="KW-0472">Membrane</keyword>
<dbReference type="Pfam" id="PF11139">
    <property type="entry name" value="SfLAP"/>
    <property type="match status" value="1"/>
</dbReference>